<dbReference type="PANTHER" id="PTHR43050">
    <property type="entry name" value="SERINE / THREONINE RACEMASE FAMILY MEMBER"/>
    <property type="match status" value="1"/>
</dbReference>
<keyword evidence="3" id="KW-0663">Pyridoxal phosphate</keyword>
<protein>
    <submittedName>
        <fullName evidence="5">Threonine/serine dehydratase</fullName>
    </submittedName>
</protein>
<gene>
    <name evidence="5" type="ORF">LVJ94_26040</name>
</gene>
<comment type="cofactor">
    <cofactor evidence="1">
        <name>pyridoxal 5'-phosphate</name>
        <dbReference type="ChEBI" id="CHEBI:597326"/>
    </cofactor>
</comment>
<evidence type="ECO:0000313" key="6">
    <source>
        <dbReference type="Proteomes" id="UP001374803"/>
    </source>
</evidence>
<feature type="domain" description="Tryptophan synthase beta chain-like PALP" evidence="4">
    <location>
        <begin position="17"/>
        <end position="308"/>
    </location>
</feature>
<reference evidence="5" key="1">
    <citation type="submission" date="2021-12" db="EMBL/GenBank/DDBJ databases">
        <title>Discovery of the Pendulisporaceae a myxobacterial family with distinct sporulation behavior and unique specialized metabolism.</title>
        <authorList>
            <person name="Garcia R."/>
            <person name="Popoff A."/>
            <person name="Bader C.D."/>
            <person name="Loehr J."/>
            <person name="Walesch S."/>
            <person name="Walt C."/>
            <person name="Boldt J."/>
            <person name="Bunk B."/>
            <person name="Haeckl F.J.F.P.J."/>
            <person name="Gunesch A.P."/>
            <person name="Birkelbach J."/>
            <person name="Nuebel U."/>
            <person name="Pietschmann T."/>
            <person name="Bach T."/>
            <person name="Mueller R."/>
        </authorList>
    </citation>
    <scope>NUCLEOTIDE SEQUENCE</scope>
    <source>
        <strain evidence="5">MSr11367</strain>
    </source>
</reference>
<dbReference type="EMBL" id="CP089983">
    <property type="protein sequence ID" value="WXB10668.1"/>
    <property type="molecule type" value="Genomic_DNA"/>
</dbReference>
<dbReference type="Proteomes" id="UP001374803">
    <property type="component" value="Chromosome"/>
</dbReference>
<evidence type="ECO:0000256" key="2">
    <source>
        <dbReference type="ARBA" id="ARBA00008639"/>
    </source>
</evidence>
<dbReference type="InterPro" id="IPR036052">
    <property type="entry name" value="TrpB-like_PALP_sf"/>
</dbReference>
<dbReference type="CDD" id="cd01562">
    <property type="entry name" value="Thr-dehyd"/>
    <property type="match status" value="1"/>
</dbReference>
<comment type="similarity">
    <text evidence="2">Belongs to the ACC deaminase/D-cysteine desulfhydrase family.</text>
</comment>
<proteinExistence type="inferred from homology"/>
<organism evidence="5 6">
    <name type="scientific">Pendulispora rubella</name>
    <dbReference type="NCBI Taxonomy" id="2741070"/>
    <lineage>
        <taxon>Bacteria</taxon>
        <taxon>Pseudomonadati</taxon>
        <taxon>Myxococcota</taxon>
        <taxon>Myxococcia</taxon>
        <taxon>Myxococcales</taxon>
        <taxon>Sorangiineae</taxon>
        <taxon>Pendulisporaceae</taxon>
        <taxon>Pendulispora</taxon>
    </lineage>
</organism>
<evidence type="ECO:0000256" key="1">
    <source>
        <dbReference type="ARBA" id="ARBA00001933"/>
    </source>
</evidence>
<dbReference type="Gene3D" id="3.40.50.1100">
    <property type="match status" value="2"/>
</dbReference>
<sequence length="321" mass="34313">MHLVSIDQIRNAMARIENHVFHTPLLPCAWAQDGTDETRTLKLKPENLQSIGSFKIRGAANAVAALTPEQRARGVVTHSGGNHGQGLALAARHYGVRAVIVVPDVAPAVKVEAMRKLGATVVLVPAADRFRRANELIATHGYTLVPSFDAHEVIAGQGTVGLEIIQDFSDVETVLVPIGGGGLAAGVGTAVKALAPEVRVIGVEPELAAETRESFGRGTLVPWEAERTYRTIADGVRLCPSELTFAHLVARLDDIVAVSEDEIREAMRVLAHRAHLVVEPSGALTTAAYLFHREELPPRRHHVAIVSGGNVDAKAYAQILA</sequence>
<dbReference type="Pfam" id="PF00291">
    <property type="entry name" value="PALP"/>
    <property type="match status" value="1"/>
</dbReference>
<name>A0ABZ2LI97_9BACT</name>
<dbReference type="InterPro" id="IPR027278">
    <property type="entry name" value="ACCD_DCysDesulf"/>
</dbReference>
<accession>A0ABZ2LI97</accession>
<dbReference type="RefSeq" id="WP_394840341.1">
    <property type="nucleotide sequence ID" value="NZ_CP089929.1"/>
</dbReference>
<evidence type="ECO:0000259" key="4">
    <source>
        <dbReference type="Pfam" id="PF00291"/>
    </source>
</evidence>
<evidence type="ECO:0000313" key="5">
    <source>
        <dbReference type="EMBL" id="WXB10668.1"/>
    </source>
</evidence>
<keyword evidence="6" id="KW-1185">Reference proteome</keyword>
<dbReference type="SUPFAM" id="SSF53686">
    <property type="entry name" value="Tryptophan synthase beta subunit-like PLP-dependent enzymes"/>
    <property type="match status" value="1"/>
</dbReference>
<dbReference type="PIRSF" id="PIRSF006278">
    <property type="entry name" value="ACCD_DCysDesulf"/>
    <property type="match status" value="1"/>
</dbReference>
<dbReference type="PANTHER" id="PTHR43050:SF1">
    <property type="entry name" value="SERINE RACEMASE"/>
    <property type="match status" value="1"/>
</dbReference>
<dbReference type="InterPro" id="IPR001926">
    <property type="entry name" value="TrpB-like_PALP"/>
</dbReference>
<evidence type="ECO:0000256" key="3">
    <source>
        <dbReference type="ARBA" id="ARBA00022898"/>
    </source>
</evidence>